<dbReference type="Proteomes" id="UP000469949">
    <property type="component" value="Unassembled WGS sequence"/>
</dbReference>
<keyword evidence="2" id="KW-0732">Signal</keyword>
<comment type="caution">
    <text evidence="3">The sequence shown here is derived from an EMBL/GenBank/DDBJ whole genome shotgun (WGS) entry which is preliminary data.</text>
</comment>
<reference evidence="3 4" key="1">
    <citation type="submission" date="2019-10" db="EMBL/GenBank/DDBJ databases">
        <title>Draft Genome Sequence of the Caffeine Degrading Methylotroph Methylorubrum populi PINKEL.</title>
        <authorList>
            <person name="Dawson S.C."/>
            <person name="Zhang X."/>
            <person name="Wright M.E."/>
            <person name="Sharma G."/>
            <person name="Langner J.T."/>
            <person name="Ditty J.L."/>
            <person name="Subuyuj G.A."/>
        </authorList>
    </citation>
    <scope>NUCLEOTIDE SEQUENCE [LARGE SCALE GENOMIC DNA]</scope>
    <source>
        <strain evidence="3 4">Pinkel</strain>
    </source>
</reference>
<feature type="chain" id="PRO_5032451592" evidence="2">
    <location>
        <begin position="23"/>
        <end position="58"/>
    </location>
</feature>
<organism evidence="3 4">
    <name type="scientific">Methylorubrum populi</name>
    <dbReference type="NCBI Taxonomy" id="223967"/>
    <lineage>
        <taxon>Bacteria</taxon>
        <taxon>Pseudomonadati</taxon>
        <taxon>Pseudomonadota</taxon>
        <taxon>Alphaproteobacteria</taxon>
        <taxon>Hyphomicrobiales</taxon>
        <taxon>Methylobacteriaceae</taxon>
        <taxon>Methylorubrum</taxon>
    </lineage>
</organism>
<keyword evidence="1" id="KW-0812">Transmembrane</keyword>
<gene>
    <name evidence="3" type="ORF">F8B43_1865</name>
</gene>
<name>A0A833J6Y8_9HYPH</name>
<keyword evidence="1" id="KW-1133">Transmembrane helix</keyword>
<dbReference type="RefSeq" id="WP_193316410.1">
    <property type="nucleotide sequence ID" value="NZ_WEKV01000009.1"/>
</dbReference>
<evidence type="ECO:0000313" key="4">
    <source>
        <dbReference type="Proteomes" id="UP000469949"/>
    </source>
</evidence>
<feature type="signal peptide" evidence="2">
    <location>
        <begin position="1"/>
        <end position="22"/>
    </location>
</feature>
<evidence type="ECO:0000313" key="3">
    <source>
        <dbReference type="EMBL" id="KAB7785364.1"/>
    </source>
</evidence>
<dbReference type="AlphaFoldDB" id="A0A833J6Y8"/>
<evidence type="ECO:0000256" key="1">
    <source>
        <dbReference type="SAM" id="Phobius"/>
    </source>
</evidence>
<evidence type="ECO:0000256" key="2">
    <source>
        <dbReference type="SAM" id="SignalP"/>
    </source>
</evidence>
<accession>A0A833J6Y8</accession>
<proteinExistence type="predicted"/>
<feature type="transmembrane region" description="Helical" evidence="1">
    <location>
        <begin position="32"/>
        <end position="56"/>
    </location>
</feature>
<keyword evidence="1" id="KW-0472">Membrane</keyword>
<protein>
    <submittedName>
        <fullName evidence="3">Uncharacterized protein</fullName>
    </submittedName>
</protein>
<sequence>MLSQSLLLACLAVGMGASGALAVAGARARPSAPVGLAGVVGLMLALVFAVGGAAMFGV</sequence>
<dbReference type="EMBL" id="WEKV01000009">
    <property type="protein sequence ID" value="KAB7785364.1"/>
    <property type="molecule type" value="Genomic_DNA"/>
</dbReference>